<keyword evidence="8" id="KW-1185">Reference proteome</keyword>
<dbReference type="Proteomes" id="UP000198462">
    <property type="component" value="Unassembled WGS sequence"/>
</dbReference>
<dbReference type="GO" id="GO:0006457">
    <property type="term" value="P:protein folding"/>
    <property type="evidence" value="ECO:0007669"/>
    <property type="project" value="InterPro"/>
</dbReference>
<keyword evidence="4" id="KW-0732">Signal</keyword>
<feature type="chain" id="PRO_5011828788" description="Peptidyl-prolyl cis-trans isomerase" evidence="4">
    <location>
        <begin position="20"/>
        <end position="268"/>
    </location>
</feature>
<dbReference type="PROSITE" id="PS00170">
    <property type="entry name" value="CSA_PPIASE_1"/>
    <property type="match status" value="1"/>
</dbReference>
<sequence length="268" mass="28457">MRLFTTLLLSLIMSFAAAAQDRAVPDIVPDENILNLDLSTGGRVRIILRPDIAPNHVERIRTLAEQGFYDGVVFHRVIPGFMAQTGDPLGTGQGSSDLPDLEAEFTRTPHLRGTVSMARAQAENSANSQFFIVYMPTTTLDENYTVFGRVFDGMQFVDAIAPGEPPANPDRIVQARIGRNVPQPSSDMLAAAPASREASAGMDALTSAMPEGFGDTPTPDAPARTPPVEPSADGPADSADGEGQDEPVGVDARAEEPASGPETEDPSR</sequence>
<evidence type="ECO:0000256" key="5">
    <source>
        <dbReference type="SAM" id="MobiDB-lite"/>
    </source>
</evidence>
<dbReference type="PROSITE" id="PS50072">
    <property type="entry name" value="CSA_PPIASE_2"/>
    <property type="match status" value="1"/>
</dbReference>
<feature type="signal peptide" evidence="4">
    <location>
        <begin position="1"/>
        <end position="19"/>
    </location>
</feature>
<evidence type="ECO:0000256" key="3">
    <source>
        <dbReference type="ARBA" id="ARBA00023235"/>
    </source>
</evidence>
<dbReference type="InterPro" id="IPR029000">
    <property type="entry name" value="Cyclophilin-like_dom_sf"/>
</dbReference>
<dbReference type="InterPro" id="IPR044666">
    <property type="entry name" value="Cyclophilin_A-like"/>
</dbReference>
<dbReference type="PRINTS" id="PR00153">
    <property type="entry name" value="CSAPPISMRASE"/>
</dbReference>
<dbReference type="AlphaFoldDB" id="A0A219B1I8"/>
<dbReference type="EC" id="5.2.1.8" evidence="4"/>
<dbReference type="RefSeq" id="WP_088711014.1">
    <property type="nucleotide sequence ID" value="NZ_NFZT01000001.1"/>
</dbReference>
<feature type="region of interest" description="Disordered" evidence="5">
    <location>
        <begin position="180"/>
        <end position="268"/>
    </location>
</feature>
<feature type="compositionally biased region" description="Low complexity" evidence="5">
    <location>
        <begin position="190"/>
        <end position="200"/>
    </location>
</feature>
<evidence type="ECO:0000313" key="8">
    <source>
        <dbReference type="Proteomes" id="UP000198462"/>
    </source>
</evidence>
<comment type="catalytic activity">
    <reaction evidence="4">
        <text>[protein]-peptidylproline (omega=180) = [protein]-peptidylproline (omega=0)</text>
        <dbReference type="Rhea" id="RHEA:16237"/>
        <dbReference type="Rhea" id="RHEA-COMP:10747"/>
        <dbReference type="Rhea" id="RHEA-COMP:10748"/>
        <dbReference type="ChEBI" id="CHEBI:83833"/>
        <dbReference type="ChEBI" id="CHEBI:83834"/>
        <dbReference type="EC" id="5.2.1.8"/>
    </reaction>
</comment>
<dbReference type="SUPFAM" id="SSF50891">
    <property type="entry name" value="Cyclophilin-like"/>
    <property type="match status" value="1"/>
</dbReference>
<dbReference type="PANTHER" id="PTHR45625:SF4">
    <property type="entry name" value="PEPTIDYLPROLYL ISOMERASE DOMAIN AND WD REPEAT-CONTAINING PROTEIN 1"/>
    <property type="match status" value="1"/>
</dbReference>
<dbReference type="PANTHER" id="PTHR45625">
    <property type="entry name" value="PEPTIDYL-PROLYL CIS-TRANS ISOMERASE-RELATED"/>
    <property type="match status" value="1"/>
</dbReference>
<evidence type="ECO:0000313" key="7">
    <source>
        <dbReference type="EMBL" id="OWV32217.1"/>
    </source>
</evidence>
<evidence type="ECO:0000259" key="6">
    <source>
        <dbReference type="PROSITE" id="PS50072"/>
    </source>
</evidence>
<proteinExistence type="inferred from homology"/>
<keyword evidence="2 4" id="KW-0697">Rotamase</keyword>
<evidence type="ECO:0000256" key="1">
    <source>
        <dbReference type="ARBA" id="ARBA00007365"/>
    </source>
</evidence>
<dbReference type="OrthoDB" id="9807797at2"/>
<dbReference type="EMBL" id="NFZT01000001">
    <property type="protein sequence ID" value="OWV32217.1"/>
    <property type="molecule type" value="Genomic_DNA"/>
</dbReference>
<evidence type="ECO:0000256" key="4">
    <source>
        <dbReference type="RuleBase" id="RU363019"/>
    </source>
</evidence>
<keyword evidence="3 4" id="KW-0413">Isomerase</keyword>
<gene>
    <name evidence="7" type="ORF">B5C34_01290</name>
</gene>
<evidence type="ECO:0000256" key="2">
    <source>
        <dbReference type="ARBA" id="ARBA00023110"/>
    </source>
</evidence>
<organism evidence="7 8">
    <name type="scientific">Pacificimonas flava</name>
    <dbReference type="NCBI Taxonomy" id="1234595"/>
    <lineage>
        <taxon>Bacteria</taxon>
        <taxon>Pseudomonadati</taxon>
        <taxon>Pseudomonadota</taxon>
        <taxon>Alphaproteobacteria</taxon>
        <taxon>Sphingomonadales</taxon>
        <taxon>Sphingosinicellaceae</taxon>
        <taxon>Pacificimonas</taxon>
    </lineage>
</organism>
<feature type="domain" description="PPIase cyclophilin-type" evidence="6">
    <location>
        <begin position="42"/>
        <end position="182"/>
    </location>
</feature>
<dbReference type="CDD" id="cd00317">
    <property type="entry name" value="cyclophilin"/>
    <property type="match status" value="1"/>
</dbReference>
<comment type="function">
    <text evidence="4">PPIases accelerate the folding of proteins. It catalyzes the cis-trans isomerization of proline imidic peptide bonds in oligopeptides.</text>
</comment>
<comment type="similarity">
    <text evidence="1 4">Belongs to the cyclophilin-type PPIase family.</text>
</comment>
<protein>
    <recommendedName>
        <fullName evidence="4">Peptidyl-prolyl cis-trans isomerase</fullName>
        <shortName evidence="4">PPIase</shortName>
        <ecNumber evidence="4">5.2.1.8</ecNumber>
    </recommendedName>
</protein>
<dbReference type="Pfam" id="PF00160">
    <property type="entry name" value="Pro_isomerase"/>
    <property type="match status" value="1"/>
</dbReference>
<accession>A0A219B1I8</accession>
<reference evidence="8" key="1">
    <citation type="submission" date="2017-05" db="EMBL/GenBank/DDBJ databases">
        <authorList>
            <person name="Lin X."/>
        </authorList>
    </citation>
    <scope>NUCLEOTIDE SEQUENCE [LARGE SCALE GENOMIC DNA]</scope>
    <source>
        <strain evidence="8">JLT2012</strain>
    </source>
</reference>
<dbReference type="GO" id="GO:0003755">
    <property type="term" value="F:peptidyl-prolyl cis-trans isomerase activity"/>
    <property type="evidence" value="ECO:0007669"/>
    <property type="project" value="UniProtKB-UniRule"/>
</dbReference>
<dbReference type="InterPro" id="IPR002130">
    <property type="entry name" value="Cyclophilin-type_PPIase_dom"/>
</dbReference>
<dbReference type="InterPro" id="IPR020892">
    <property type="entry name" value="Cyclophilin-type_PPIase_CS"/>
</dbReference>
<dbReference type="Gene3D" id="2.40.100.10">
    <property type="entry name" value="Cyclophilin-like"/>
    <property type="match status" value="1"/>
</dbReference>
<comment type="caution">
    <text evidence="7">The sequence shown here is derived from an EMBL/GenBank/DDBJ whole genome shotgun (WGS) entry which is preliminary data.</text>
</comment>
<name>A0A219B1I8_9SPHN</name>